<keyword evidence="3" id="KW-1185">Reference proteome</keyword>
<proteinExistence type="predicted"/>
<gene>
    <name evidence="2" type="ORF">GO986_09850</name>
</gene>
<accession>A0A7C9HYA7</accession>
<dbReference type="Pfam" id="PF09992">
    <property type="entry name" value="NAGPA"/>
    <property type="match status" value="1"/>
</dbReference>
<protein>
    <recommendedName>
        <fullName evidence="1">Phosphodiester glycosidase domain-containing protein</fullName>
    </recommendedName>
</protein>
<dbReference type="AlphaFoldDB" id="A0A7C9HYA7"/>
<evidence type="ECO:0000313" key="2">
    <source>
        <dbReference type="EMBL" id="MVN87070.1"/>
    </source>
</evidence>
<feature type="domain" description="Phosphodiester glycosidase" evidence="1">
    <location>
        <begin position="449"/>
        <end position="632"/>
    </location>
</feature>
<dbReference type="InterPro" id="IPR018711">
    <property type="entry name" value="NAGPA"/>
</dbReference>
<organism evidence="2 3">
    <name type="scientific">Deinococcus arboris</name>
    <dbReference type="NCBI Taxonomy" id="2682977"/>
    <lineage>
        <taxon>Bacteria</taxon>
        <taxon>Thermotogati</taxon>
        <taxon>Deinococcota</taxon>
        <taxon>Deinococci</taxon>
        <taxon>Deinococcales</taxon>
        <taxon>Deinococcaceae</taxon>
        <taxon>Deinococcus</taxon>
    </lineage>
</organism>
<dbReference type="EMBL" id="WQLB01000011">
    <property type="protein sequence ID" value="MVN87070.1"/>
    <property type="molecule type" value="Genomic_DNA"/>
</dbReference>
<dbReference type="Proteomes" id="UP000483286">
    <property type="component" value="Unassembled WGS sequence"/>
</dbReference>
<sequence length="635" mass="66983">MRYQSPLKPSPAWAALAASFMAPWDKPDHEMCRGRDDAQVISYPGGSSMSYASRVTLPLLCLTTLLACGRTPESADPYALSVLNETAGAPATPFEPGPIPADQTRVRVSFIGDVPNLPSIGVRSVFLCSTTCTATGVSGGVLAGDDGTGRGKLFSDVTLPPSRIDRIIVQPDPAAGQPVAFRTLRLAQPITLQAGERQEIFLSLSTVRPGDASSLEVTYLGTAPLPPTAGSVVAYRPDRAMAWPAGSPMGLAMAAGSLKEAQLFGMELIDTGGIVPRVAVWPALKTQDPMTVTLKVNRDRIAKGLTAADYKVQLADKTTPAVTMNGDTLTFQAKDLSGAQVYTDRSVIETSSGERIALPGKTLNAASISAQDTSACKNSLTARRAEYEQYFADGTDAIRIFDCENVAPYVHIVLIDRSNRGRTVDLPVTPSVDYPGKYVLRPITSHGTGAVVAINGFTWDGDKGTYMGTGYGTPLGTLITAGTARKKTSTTEAILGFQMQPADRSKGTSAEFFVGASTSLNFGTHNYNVIGSTTSVIRNGACNPNLDTTSVNRWSAVGIGLNRMALVSSTSSGTSSPRDLCSVFEGLGYLSGAIRLDGGPSAAMAWLGQHINPLTGSDYYAFGNARNILNALVWK</sequence>
<name>A0A7C9HYA7_9DEIO</name>
<evidence type="ECO:0000313" key="3">
    <source>
        <dbReference type="Proteomes" id="UP000483286"/>
    </source>
</evidence>
<comment type="caution">
    <text evidence="2">The sequence shown here is derived from an EMBL/GenBank/DDBJ whole genome shotgun (WGS) entry which is preliminary data.</text>
</comment>
<evidence type="ECO:0000259" key="1">
    <source>
        <dbReference type="Pfam" id="PF09992"/>
    </source>
</evidence>
<reference evidence="2 3" key="1">
    <citation type="submission" date="2019-12" db="EMBL/GenBank/DDBJ databases">
        <title>Deinococcus sp. HMF7620 Genome sequencing and assembly.</title>
        <authorList>
            <person name="Kang H."/>
            <person name="Kim H."/>
            <person name="Joh K."/>
        </authorList>
    </citation>
    <scope>NUCLEOTIDE SEQUENCE [LARGE SCALE GENOMIC DNA]</scope>
    <source>
        <strain evidence="2 3">HMF7620</strain>
    </source>
</reference>